<keyword evidence="2 4" id="KW-0547">Nucleotide-binding</keyword>
<dbReference type="OrthoDB" id="5420347at2"/>
<dbReference type="InterPro" id="IPR011226">
    <property type="entry name" value="ATP-grasp_fam"/>
</dbReference>
<dbReference type="InterPro" id="IPR005479">
    <property type="entry name" value="CPAse_ATP-bd"/>
</dbReference>
<dbReference type="Pfam" id="PF15632">
    <property type="entry name" value="ATPgrasp_Ter"/>
    <property type="match status" value="1"/>
</dbReference>
<feature type="domain" description="ATP-grasp" evidence="5">
    <location>
        <begin position="242"/>
        <end position="303"/>
    </location>
</feature>
<evidence type="ECO:0000256" key="4">
    <source>
        <dbReference type="PROSITE-ProRule" id="PRU00409"/>
    </source>
</evidence>
<gene>
    <name evidence="6" type="ORF">ETAA1_13910</name>
</gene>
<organism evidence="6 7">
    <name type="scientific">Urbifossiella limnaea</name>
    <dbReference type="NCBI Taxonomy" id="2528023"/>
    <lineage>
        <taxon>Bacteria</taxon>
        <taxon>Pseudomonadati</taxon>
        <taxon>Planctomycetota</taxon>
        <taxon>Planctomycetia</taxon>
        <taxon>Gemmatales</taxon>
        <taxon>Gemmataceae</taxon>
        <taxon>Urbifossiella</taxon>
    </lineage>
</organism>
<dbReference type="PANTHER" id="PTHR43585">
    <property type="entry name" value="FUMIPYRROLE BIOSYNTHESIS PROTEIN C"/>
    <property type="match status" value="1"/>
</dbReference>
<evidence type="ECO:0000256" key="3">
    <source>
        <dbReference type="ARBA" id="ARBA00022840"/>
    </source>
</evidence>
<dbReference type="AlphaFoldDB" id="A0A517XPP7"/>
<evidence type="ECO:0000256" key="2">
    <source>
        <dbReference type="ARBA" id="ARBA00022741"/>
    </source>
</evidence>
<keyword evidence="7" id="KW-1185">Reference proteome</keyword>
<proteinExistence type="predicted"/>
<evidence type="ECO:0000313" key="6">
    <source>
        <dbReference type="EMBL" id="QDU19466.1"/>
    </source>
</evidence>
<dbReference type="Gene3D" id="3.40.50.20">
    <property type="match status" value="1"/>
</dbReference>
<keyword evidence="3 4" id="KW-0067">ATP-binding</keyword>
<dbReference type="EMBL" id="CP036273">
    <property type="protein sequence ID" value="QDU19466.1"/>
    <property type="molecule type" value="Genomic_DNA"/>
</dbReference>
<dbReference type="InterPro" id="IPR011761">
    <property type="entry name" value="ATP-grasp"/>
</dbReference>
<dbReference type="GO" id="GO:0016874">
    <property type="term" value="F:ligase activity"/>
    <property type="evidence" value="ECO:0007669"/>
    <property type="project" value="UniProtKB-KW"/>
</dbReference>
<dbReference type="SUPFAM" id="SSF56059">
    <property type="entry name" value="Glutathione synthetase ATP-binding domain-like"/>
    <property type="match status" value="1"/>
</dbReference>
<dbReference type="KEGG" id="uli:ETAA1_13910"/>
<evidence type="ECO:0000256" key="1">
    <source>
        <dbReference type="ARBA" id="ARBA00022598"/>
    </source>
</evidence>
<keyword evidence="1" id="KW-0436">Ligase</keyword>
<dbReference type="InterPro" id="IPR052032">
    <property type="entry name" value="ATP-dep_AA_Ligase"/>
</dbReference>
<protein>
    <submittedName>
        <fullName evidence="6">Carbamoyl phosphate synthase-like protein</fullName>
    </submittedName>
</protein>
<dbReference type="GO" id="GO:0046872">
    <property type="term" value="F:metal ion binding"/>
    <property type="evidence" value="ECO:0007669"/>
    <property type="project" value="InterPro"/>
</dbReference>
<evidence type="ECO:0000259" key="5">
    <source>
        <dbReference type="PROSITE" id="PS50975"/>
    </source>
</evidence>
<dbReference type="Gene3D" id="3.30.470.20">
    <property type="entry name" value="ATP-grasp fold, B domain"/>
    <property type="match status" value="1"/>
</dbReference>
<dbReference type="PANTHER" id="PTHR43585:SF2">
    <property type="entry name" value="ATP-GRASP ENZYME FSQD"/>
    <property type="match status" value="1"/>
</dbReference>
<dbReference type="Proteomes" id="UP000319576">
    <property type="component" value="Chromosome"/>
</dbReference>
<evidence type="ECO:0000313" key="7">
    <source>
        <dbReference type="Proteomes" id="UP000319576"/>
    </source>
</evidence>
<dbReference type="RefSeq" id="WP_145235473.1">
    <property type="nucleotide sequence ID" value="NZ_CP036273.1"/>
</dbReference>
<dbReference type="GO" id="GO:0005524">
    <property type="term" value="F:ATP binding"/>
    <property type="evidence" value="ECO:0007669"/>
    <property type="project" value="UniProtKB-UniRule"/>
</dbReference>
<dbReference type="PROSITE" id="PS00867">
    <property type="entry name" value="CPSASE_2"/>
    <property type="match status" value="1"/>
</dbReference>
<accession>A0A517XPP7</accession>
<dbReference type="PIRSF" id="PIRSF029120">
    <property type="entry name" value="UCP029120"/>
    <property type="match status" value="1"/>
</dbReference>
<name>A0A517XPP7_9BACT</name>
<reference evidence="6 7" key="1">
    <citation type="submission" date="2019-02" db="EMBL/GenBank/DDBJ databases">
        <title>Deep-cultivation of Planctomycetes and their phenomic and genomic characterization uncovers novel biology.</title>
        <authorList>
            <person name="Wiegand S."/>
            <person name="Jogler M."/>
            <person name="Boedeker C."/>
            <person name="Pinto D."/>
            <person name="Vollmers J."/>
            <person name="Rivas-Marin E."/>
            <person name="Kohn T."/>
            <person name="Peeters S.H."/>
            <person name="Heuer A."/>
            <person name="Rast P."/>
            <person name="Oberbeckmann S."/>
            <person name="Bunk B."/>
            <person name="Jeske O."/>
            <person name="Meyerdierks A."/>
            <person name="Storesund J.E."/>
            <person name="Kallscheuer N."/>
            <person name="Luecker S."/>
            <person name="Lage O.M."/>
            <person name="Pohl T."/>
            <person name="Merkel B.J."/>
            <person name="Hornburger P."/>
            <person name="Mueller R.-W."/>
            <person name="Bruemmer F."/>
            <person name="Labrenz M."/>
            <person name="Spormann A.M."/>
            <person name="Op den Camp H."/>
            <person name="Overmann J."/>
            <person name="Amann R."/>
            <person name="Jetten M.S.M."/>
            <person name="Mascher T."/>
            <person name="Medema M.H."/>
            <person name="Devos D.P."/>
            <person name="Kaster A.-K."/>
            <person name="Ovreas L."/>
            <person name="Rohde M."/>
            <person name="Galperin M.Y."/>
            <person name="Jogler C."/>
        </authorList>
    </citation>
    <scope>NUCLEOTIDE SEQUENCE [LARGE SCALE GENOMIC DNA]</scope>
    <source>
        <strain evidence="6 7">ETA_A1</strain>
    </source>
</reference>
<dbReference type="PROSITE" id="PS50975">
    <property type="entry name" value="ATP_GRASP"/>
    <property type="match status" value="1"/>
</dbReference>
<sequence length="329" mass="35948">MPAPAVWFNKYLANTGEVVARLRRDRRPGEFRVLVTHPSPRYRGRCHADHFELEPDGLAADRYVDYCLGFAERHGVALFFPGRNVLPVVAARDRFAAVGTRVCAAGDAATIRLVNHKAKLAAAVADVPGVRLPTCEVVTDRTAFDAAVERLRGRHTRVCYKPATGVYGIGFHVLDDFNHPNGIALADARTRLGAGRFADLLVMEYLPGPERSVDALAENGELVGAVVRRKGHGWQLIEDNPRLVEVVRRLAARLRLTGLFNTQFRDAAGEPHLLEINPRMSGGLPMTFRSGLNLPLWAVRLALGTGTAADLPAPRTGVRVPQPVPARST</sequence>